<dbReference type="Pfam" id="PF07929">
    <property type="entry name" value="PRiA4_ORF3"/>
    <property type="match status" value="1"/>
</dbReference>
<dbReference type="AlphaFoldDB" id="A0A0C3F671"/>
<evidence type="ECO:0000256" key="2">
    <source>
        <dbReference type="ARBA" id="ARBA00022771"/>
    </source>
</evidence>
<evidence type="ECO:0000256" key="4">
    <source>
        <dbReference type="PROSITE-ProRule" id="PRU00134"/>
    </source>
</evidence>
<keyword evidence="1" id="KW-0479">Metal-binding</keyword>
<reference evidence="6 7" key="1">
    <citation type="submission" date="2014-04" db="EMBL/GenBank/DDBJ databases">
        <authorList>
            <consortium name="DOE Joint Genome Institute"/>
            <person name="Kuo A."/>
            <person name="Tarkka M."/>
            <person name="Buscot F."/>
            <person name="Kohler A."/>
            <person name="Nagy L.G."/>
            <person name="Floudas D."/>
            <person name="Copeland A."/>
            <person name="Barry K.W."/>
            <person name="Cichocki N."/>
            <person name="Veneault-Fourrey C."/>
            <person name="LaButti K."/>
            <person name="Lindquist E.A."/>
            <person name="Lipzen A."/>
            <person name="Lundell T."/>
            <person name="Morin E."/>
            <person name="Murat C."/>
            <person name="Sun H."/>
            <person name="Tunlid A."/>
            <person name="Henrissat B."/>
            <person name="Grigoriev I.V."/>
            <person name="Hibbett D.S."/>
            <person name="Martin F."/>
            <person name="Nordberg H.P."/>
            <person name="Cantor M.N."/>
            <person name="Hua S.X."/>
        </authorList>
    </citation>
    <scope>NUCLEOTIDE SEQUENCE [LARGE SCALE GENOMIC DNA]</scope>
    <source>
        <strain evidence="6 7">F 1598</strain>
    </source>
</reference>
<dbReference type="Pfam" id="PF01753">
    <property type="entry name" value="zf-MYND"/>
    <property type="match status" value="1"/>
</dbReference>
<protein>
    <recommendedName>
        <fullName evidence="5">MYND-type domain-containing protein</fullName>
    </recommendedName>
</protein>
<dbReference type="Gene3D" id="3.10.290.30">
    <property type="entry name" value="MM3350-like"/>
    <property type="match status" value="1"/>
</dbReference>
<accession>A0A0C3F671</accession>
<feature type="domain" description="MYND-type" evidence="5">
    <location>
        <begin position="10"/>
        <end position="50"/>
    </location>
</feature>
<keyword evidence="7" id="KW-1185">Reference proteome</keyword>
<organism evidence="6 7">
    <name type="scientific">Piloderma croceum (strain F 1598)</name>
    <dbReference type="NCBI Taxonomy" id="765440"/>
    <lineage>
        <taxon>Eukaryota</taxon>
        <taxon>Fungi</taxon>
        <taxon>Dikarya</taxon>
        <taxon>Basidiomycota</taxon>
        <taxon>Agaricomycotina</taxon>
        <taxon>Agaricomycetes</taxon>
        <taxon>Agaricomycetidae</taxon>
        <taxon>Atheliales</taxon>
        <taxon>Atheliaceae</taxon>
        <taxon>Piloderma</taxon>
    </lineage>
</organism>
<evidence type="ECO:0000256" key="1">
    <source>
        <dbReference type="ARBA" id="ARBA00022723"/>
    </source>
</evidence>
<keyword evidence="3" id="KW-0862">Zinc</keyword>
<dbReference type="Gene3D" id="6.10.140.2220">
    <property type="match status" value="1"/>
</dbReference>
<evidence type="ECO:0000259" key="5">
    <source>
        <dbReference type="PROSITE" id="PS50865"/>
    </source>
</evidence>
<reference evidence="7" key="2">
    <citation type="submission" date="2015-01" db="EMBL/GenBank/DDBJ databases">
        <title>Evolutionary Origins and Diversification of the Mycorrhizal Mutualists.</title>
        <authorList>
            <consortium name="DOE Joint Genome Institute"/>
            <consortium name="Mycorrhizal Genomics Consortium"/>
            <person name="Kohler A."/>
            <person name="Kuo A."/>
            <person name="Nagy L.G."/>
            <person name="Floudas D."/>
            <person name="Copeland A."/>
            <person name="Barry K.W."/>
            <person name="Cichocki N."/>
            <person name="Veneault-Fourrey C."/>
            <person name="LaButti K."/>
            <person name="Lindquist E.A."/>
            <person name="Lipzen A."/>
            <person name="Lundell T."/>
            <person name="Morin E."/>
            <person name="Murat C."/>
            <person name="Riley R."/>
            <person name="Ohm R."/>
            <person name="Sun H."/>
            <person name="Tunlid A."/>
            <person name="Henrissat B."/>
            <person name="Grigoriev I.V."/>
            <person name="Hibbett D.S."/>
            <person name="Martin F."/>
        </authorList>
    </citation>
    <scope>NUCLEOTIDE SEQUENCE [LARGE SCALE GENOMIC DNA]</scope>
    <source>
        <strain evidence="7">F 1598</strain>
    </source>
</reference>
<dbReference type="GO" id="GO:0008270">
    <property type="term" value="F:zinc ion binding"/>
    <property type="evidence" value="ECO:0007669"/>
    <property type="project" value="UniProtKB-KW"/>
</dbReference>
<dbReference type="InterPro" id="IPR024047">
    <property type="entry name" value="MM3350-like_sf"/>
</dbReference>
<dbReference type="SUPFAM" id="SSF159941">
    <property type="entry name" value="MM3350-like"/>
    <property type="match status" value="1"/>
</dbReference>
<dbReference type="PANTHER" id="PTHR41878">
    <property type="entry name" value="LEXA REPRESSOR-RELATED"/>
    <property type="match status" value="1"/>
</dbReference>
<dbReference type="OrthoDB" id="407198at2759"/>
<dbReference type="SUPFAM" id="SSF144232">
    <property type="entry name" value="HIT/MYND zinc finger-like"/>
    <property type="match status" value="1"/>
</dbReference>
<evidence type="ECO:0000313" key="6">
    <source>
        <dbReference type="EMBL" id="KIM75514.1"/>
    </source>
</evidence>
<evidence type="ECO:0000256" key="3">
    <source>
        <dbReference type="ARBA" id="ARBA00022833"/>
    </source>
</evidence>
<proteinExistence type="predicted"/>
<keyword evidence="2 4" id="KW-0863">Zinc-finger</keyword>
<dbReference type="Proteomes" id="UP000054166">
    <property type="component" value="Unassembled WGS sequence"/>
</dbReference>
<dbReference type="InterPro" id="IPR002893">
    <property type="entry name" value="Znf_MYND"/>
</dbReference>
<dbReference type="InterPro" id="IPR012912">
    <property type="entry name" value="Plasmid_pRiA4b_Orf3-like"/>
</dbReference>
<sequence>MASQAMCSSFSGCSNTGTLRCTRCKGADPETFYCSPACQRQDWPFHREYCRKQAYTFELTLLGSSDPVITRVFDLPAWFTFRQLHYTVQYGMGPWQCCHLHEFSFQAESDNSRNFLSPRNDVLRIVPADLLEEDIMPMPEMPSSRPVRTEGEENLLLSDVYDPAGRLRSVAAPNGEFLPLIYLYDFGDNWEHKLVFRGSKLARAARPLFTAASGCGPVEDCHGPLGWNDVKAGFRSPNATTHQRNLVPWAKAVSGLGDRFDPFAEPDVKVMNYEGRWENHLESYMEASGEDTAHLYGPEEGEDDEPFTF</sequence>
<name>A0A0C3F671_PILCF</name>
<dbReference type="HOGENOM" id="CLU_078310_0_0_1"/>
<dbReference type="InParanoid" id="A0A0C3F671"/>
<gene>
    <name evidence="6" type="ORF">PILCRDRAFT_827224</name>
</gene>
<evidence type="ECO:0000313" key="7">
    <source>
        <dbReference type="Proteomes" id="UP000054166"/>
    </source>
</evidence>
<dbReference type="STRING" id="765440.A0A0C3F671"/>
<dbReference type="EMBL" id="KN833046">
    <property type="protein sequence ID" value="KIM75514.1"/>
    <property type="molecule type" value="Genomic_DNA"/>
</dbReference>
<dbReference type="PROSITE" id="PS50865">
    <property type="entry name" value="ZF_MYND_2"/>
    <property type="match status" value="1"/>
</dbReference>
<dbReference type="PANTHER" id="PTHR41878:SF1">
    <property type="entry name" value="TNPR PROTEIN"/>
    <property type="match status" value="1"/>
</dbReference>